<name>A0ABV8JG88_9BACL</name>
<feature type="compositionally biased region" description="Low complexity" evidence="5">
    <location>
        <begin position="70"/>
        <end position="139"/>
    </location>
</feature>
<feature type="domain" description="NlpC/P60" evidence="7">
    <location>
        <begin position="147"/>
        <end position="273"/>
    </location>
</feature>
<dbReference type="Gene3D" id="3.90.1720.10">
    <property type="entry name" value="endopeptidase domain like (from Nostoc punctiforme)"/>
    <property type="match status" value="1"/>
</dbReference>
<evidence type="ECO:0000259" key="7">
    <source>
        <dbReference type="PROSITE" id="PS51935"/>
    </source>
</evidence>
<evidence type="ECO:0000256" key="3">
    <source>
        <dbReference type="ARBA" id="ARBA00022801"/>
    </source>
</evidence>
<evidence type="ECO:0000256" key="2">
    <source>
        <dbReference type="ARBA" id="ARBA00022670"/>
    </source>
</evidence>
<dbReference type="EMBL" id="JBHSAP010000015">
    <property type="protein sequence ID" value="MFC4077599.1"/>
    <property type="molecule type" value="Genomic_DNA"/>
</dbReference>
<dbReference type="PANTHER" id="PTHR47053:SF1">
    <property type="entry name" value="MUREIN DD-ENDOPEPTIDASE MEPH-RELATED"/>
    <property type="match status" value="1"/>
</dbReference>
<keyword evidence="2" id="KW-0645">Protease</keyword>
<evidence type="ECO:0000256" key="4">
    <source>
        <dbReference type="ARBA" id="ARBA00022807"/>
    </source>
</evidence>
<dbReference type="PROSITE" id="PS51935">
    <property type="entry name" value="NLPC_P60"/>
    <property type="match status" value="1"/>
</dbReference>
<dbReference type="InterPro" id="IPR051202">
    <property type="entry name" value="Peptidase_C40"/>
</dbReference>
<protein>
    <submittedName>
        <fullName evidence="8">C40 family peptidase</fullName>
    </submittedName>
</protein>
<keyword evidence="3" id="KW-0378">Hydrolase</keyword>
<dbReference type="SUPFAM" id="SSF54001">
    <property type="entry name" value="Cysteine proteinases"/>
    <property type="match status" value="1"/>
</dbReference>
<feature type="signal peptide" evidence="6">
    <location>
        <begin position="1"/>
        <end position="32"/>
    </location>
</feature>
<accession>A0ABV8JG88</accession>
<dbReference type="PANTHER" id="PTHR47053">
    <property type="entry name" value="MUREIN DD-ENDOPEPTIDASE MEPH-RELATED"/>
    <property type="match status" value="1"/>
</dbReference>
<organism evidence="8 9">
    <name type="scientific">Salinithrix halophila</name>
    <dbReference type="NCBI Taxonomy" id="1485204"/>
    <lineage>
        <taxon>Bacteria</taxon>
        <taxon>Bacillati</taxon>
        <taxon>Bacillota</taxon>
        <taxon>Bacilli</taxon>
        <taxon>Bacillales</taxon>
        <taxon>Thermoactinomycetaceae</taxon>
        <taxon>Salinithrix</taxon>
    </lineage>
</organism>
<comment type="caution">
    <text evidence="8">The sequence shown here is derived from an EMBL/GenBank/DDBJ whole genome shotgun (WGS) entry which is preliminary data.</text>
</comment>
<dbReference type="InterPro" id="IPR000064">
    <property type="entry name" value="NLP_P60_dom"/>
</dbReference>
<evidence type="ECO:0000256" key="1">
    <source>
        <dbReference type="ARBA" id="ARBA00007074"/>
    </source>
</evidence>
<evidence type="ECO:0000313" key="9">
    <source>
        <dbReference type="Proteomes" id="UP001595843"/>
    </source>
</evidence>
<dbReference type="Proteomes" id="UP001595843">
    <property type="component" value="Unassembled WGS sequence"/>
</dbReference>
<evidence type="ECO:0000256" key="5">
    <source>
        <dbReference type="SAM" id="MobiDB-lite"/>
    </source>
</evidence>
<keyword evidence="6" id="KW-0732">Signal</keyword>
<reference evidence="9" key="1">
    <citation type="journal article" date="2019" name="Int. J. Syst. Evol. Microbiol.">
        <title>The Global Catalogue of Microorganisms (GCM) 10K type strain sequencing project: providing services to taxonomists for standard genome sequencing and annotation.</title>
        <authorList>
            <consortium name="The Broad Institute Genomics Platform"/>
            <consortium name="The Broad Institute Genome Sequencing Center for Infectious Disease"/>
            <person name="Wu L."/>
            <person name="Ma J."/>
        </authorList>
    </citation>
    <scope>NUCLEOTIDE SEQUENCE [LARGE SCALE GENOMIC DNA]</scope>
    <source>
        <strain evidence="9">IBRC-M 10813</strain>
    </source>
</reference>
<keyword evidence="9" id="KW-1185">Reference proteome</keyword>
<keyword evidence="4" id="KW-0788">Thiol protease</keyword>
<feature type="region of interest" description="Disordered" evidence="5">
    <location>
        <begin position="61"/>
        <end position="149"/>
    </location>
</feature>
<dbReference type="Pfam" id="PF00877">
    <property type="entry name" value="NLPC_P60"/>
    <property type="match status" value="1"/>
</dbReference>
<dbReference type="RefSeq" id="WP_380705407.1">
    <property type="nucleotide sequence ID" value="NZ_JBHSAP010000015.1"/>
</dbReference>
<proteinExistence type="inferred from homology"/>
<dbReference type="InterPro" id="IPR038765">
    <property type="entry name" value="Papain-like_cys_pep_sf"/>
</dbReference>
<gene>
    <name evidence="8" type="ORF">ACFOUO_12405</name>
</gene>
<evidence type="ECO:0000313" key="8">
    <source>
        <dbReference type="EMBL" id="MFC4077599.1"/>
    </source>
</evidence>
<feature type="chain" id="PRO_5047028146" evidence="6">
    <location>
        <begin position="33"/>
        <end position="274"/>
    </location>
</feature>
<evidence type="ECO:0000256" key="6">
    <source>
        <dbReference type="SAM" id="SignalP"/>
    </source>
</evidence>
<sequence length="274" mass="28683">MFKTNILKKVVVFAAAFALVGTASPLAGSAHAASNQLNANQMVQDIFAKVLAMQKIQKSNLPSKGAQQTASADNQSSAGSQQSAPAADQSSAGSQQSAPAADQSSAGSQQSTPAADQSSAGSQQSTPAADQSSAGSQQSTPAADQSSDFGDRIIATGEKYLGTPYKFGAKSGQTNTFDCSSFTQYVFGQNGVKLPRTAEPQAEVGTEVPRSQMKKGDLVFFKLKGREHLGIEHVGIYAGNGKLLHTWGPGGVRYDDMSDRWLDWGFVKATRVQP</sequence>
<comment type="similarity">
    <text evidence="1">Belongs to the peptidase C40 family.</text>
</comment>